<dbReference type="GO" id="GO:0016757">
    <property type="term" value="F:glycosyltransferase activity"/>
    <property type="evidence" value="ECO:0007669"/>
    <property type="project" value="InterPro"/>
</dbReference>
<dbReference type="Gene3D" id="3.40.50.2000">
    <property type="entry name" value="Glycogen Phosphorylase B"/>
    <property type="match status" value="2"/>
</dbReference>
<evidence type="ECO:0000313" key="4">
    <source>
        <dbReference type="EMBL" id="OWQ93588.1"/>
    </source>
</evidence>
<dbReference type="Pfam" id="PF13439">
    <property type="entry name" value="Glyco_transf_4"/>
    <property type="match status" value="1"/>
</dbReference>
<organism evidence="4 5">
    <name type="scientific">Roseateles aquatilis</name>
    <dbReference type="NCBI Taxonomy" id="431061"/>
    <lineage>
        <taxon>Bacteria</taxon>
        <taxon>Pseudomonadati</taxon>
        <taxon>Pseudomonadota</taxon>
        <taxon>Betaproteobacteria</taxon>
        <taxon>Burkholderiales</taxon>
        <taxon>Sphaerotilaceae</taxon>
        <taxon>Roseateles</taxon>
    </lineage>
</organism>
<reference evidence="4 5" key="1">
    <citation type="journal article" date="2008" name="Int. J. Syst. Evol. Microbiol.">
        <title>Description of Roseateles aquatilis sp. nov. and Roseateles terrae sp. nov., in the class Betaproteobacteria, and emended description of the genus Roseateles.</title>
        <authorList>
            <person name="Gomila M."/>
            <person name="Bowien B."/>
            <person name="Falsen E."/>
            <person name="Moore E.R."/>
            <person name="Lalucat J."/>
        </authorList>
    </citation>
    <scope>NUCLEOTIDE SEQUENCE [LARGE SCALE GENOMIC DNA]</scope>
    <source>
        <strain evidence="4 5">CCUG 48205</strain>
    </source>
</reference>
<dbReference type="AlphaFoldDB" id="A0A246JLS5"/>
<dbReference type="PANTHER" id="PTHR45947:SF14">
    <property type="entry name" value="SLL1723 PROTEIN"/>
    <property type="match status" value="1"/>
</dbReference>
<dbReference type="SUPFAM" id="SSF53756">
    <property type="entry name" value="UDP-Glycosyltransferase/glycogen phosphorylase"/>
    <property type="match status" value="1"/>
</dbReference>
<evidence type="ECO:0000313" key="5">
    <source>
        <dbReference type="Proteomes" id="UP000197468"/>
    </source>
</evidence>
<feature type="domain" description="Glycosyl transferase family 1" evidence="2">
    <location>
        <begin position="403"/>
        <end position="567"/>
    </location>
</feature>
<dbReference type="EMBL" id="NIOF01000001">
    <property type="protein sequence ID" value="OWQ93588.1"/>
    <property type="molecule type" value="Genomic_DNA"/>
</dbReference>
<name>A0A246JLS5_9BURK</name>
<proteinExistence type="predicted"/>
<dbReference type="Pfam" id="PF00534">
    <property type="entry name" value="Glycos_transf_1"/>
    <property type="match status" value="1"/>
</dbReference>
<dbReference type="InterPro" id="IPR001296">
    <property type="entry name" value="Glyco_trans_1"/>
</dbReference>
<feature type="compositionally biased region" description="Basic and acidic residues" evidence="1">
    <location>
        <begin position="148"/>
        <end position="162"/>
    </location>
</feature>
<feature type="region of interest" description="Disordered" evidence="1">
    <location>
        <begin position="138"/>
        <end position="162"/>
    </location>
</feature>
<dbReference type="PANTHER" id="PTHR45947">
    <property type="entry name" value="SULFOQUINOVOSYL TRANSFERASE SQD2"/>
    <property type="match status" value="1"/>
</dbReference>
<dbReference type="InterPro" id="IPR050194">
    <property type="entry name" value="Glycosyltransferase_grp1"/>
</dbReference>
<comment type="caution">
    <text evidence="4">The sequence shown here is derived from an EMBL/GenBank/DDBJ whole genome shotgun (WGS) entry which is preliminary data.</text>
</comment>
<protein>
    <recommendedName>
        <fullName evidence="6">Glycosyltransferase subfamily 4-like N-terminal domain-containing protein</fullName>
    </recommendedName>
</protein>
<feature type="domain" description="Glycosyltransferase subfamily 4-like N-terminal" evidence="3">
    <location>
        <begin position="265"/>
        <end position="395"/>
    </location>
</feature>
<dbReference type="InterPro" id="IPR028098">
    <property type="entry name" value="Glyco_trans_4-like_N"/>
</dbReference>
<feature type="region of interest" description="Disordered" evidence="1">
    <location>
        <begin position="81"/>
        <end position="100"/>
    </location>
</feature>
<evidence type="ECO:0000259" key="2">
    <source>
        <dbReference type="Pfam" id="PF00534"/>
    </source>
</evidence>
<dbReference type="Proteomes" id="UP000197468">
    <property type="component" value="Unassembled WGS sequence"/>
</dbReference>
<gene>
    <name evidence="4" type="ORF">CDN99_03760</name>
</gene>
<sequence length="595" mass="64383">MGRGARRGAARPRAGTAAVLRARALRGRADLPGRRHQHQGDRGAGLRPLLRRHAACGQGFRGPGRALRGGRRGQLRAAVRRPAGRAAGGPGPGPAWRPVGRGAVLLPGLRARGRGGPDDRGDVDAGRHVGVGAASRVGRCVDPTGRNGRGDHSDPIGDDLRGVRLAGRPRLNTIDTATRADPVQDRAGAARARPSIEQRERLLRRVLVIRDELLPLSETFVKQQALQLKDWQATLVGQRLSPKGLPLDGLRHRLLDLTPTGTADRWRWRLYRRLGWPLPAALRALMAPEEGGTRPELAHVHFGTDAVAAWQWLAPLRLPVVVTLHGYDIQTHPQWWEDGLGGEAMRDYPTRLRAMATDSQVSFIAVSEAVRRRAIDVYRLPEDKITTLHIGVDTDAFQVAATPAGERPQHVLFVGRLVEKKGLDVLIDAMAEVHARFPQARVKVVGDGPLRAQHEARAHELAVPVDFLGAQPSAVVRDLMGQAYAFCLPSVVARSGDAEGFGLVLLEAQACGVPVLTSAVGGRDEGLVHGETGFAFDEGDRATLASQLCELLGDPTRTSRMGRAARAFVEERFPLASCNSRLEHFYTMRAEGGAV</sequence>
<evidence type="ECO:0000259" key="3">
    <source>
        <dbReference type="Pfam" id="PF13439"/>
    </source>
</evidence>
<evidence type="ECO:0000256" key="1">
    <source>
        <dbReference type="SAM" id="MobiDB-lite"/>
    </source>
</evidence>
<keyword evidence="5" id="KW-1185">Reference proteome</keyword>
<accession>A0A246JLS5</accession>
<evidence type="ECO:0008006" key="6">
    <source>
        <dbReference type="Google" id="ProtNLM"/>
    </source>
</evidence>